<name>A0A068RHS3_9FUNG</name>
<dbReference type="AlphaFoldDB" id="A0A068RHS3"/>
<gene>
    <name evidence="2" type="ORF">LCOR_00950.1</name>
</gene>
<feature type="region of interest" description="Disordered" evidence="1">
    <location>
        <begin position="1"/>
        <end position="133"/>
    </location>
</feature>
<comment type="caution">
    <text evidence="2">The sequence shown here is derived from an EMBL/GenBank/DDBJ whole genome shotgun (WGS) entry which is preliminary data.</text>
</comment>
<feature type="compositionally biased region" description="Pro residues" evidence="1">
    <location>
        <begin position="120"/>
        <end position="129"/>
    </location>
</feature>
<dbReference type="OrthoDB" id="5378975at2759"/>
<feature type="compositionally biased region" description="Basic and acidic residues" evidence="1">
    <location>
        <begin position="1"/>
        <end position="32"/>
    </location>
</feature>
<feature type="compositionally biased region" description="Acidic residues" evidence="1">
    <location>
        <begin position="68"/>
        <end position="99"/>
    </location>
</feature>
<evidence type="ECO:0000313" key="3">
    <source>
        <dbReference type="Proteomes" id="UP000027586"/>
    </source>
</evidence>
<dbReference type="VEuPathDB" id="FungiDB:LCOR_00950.1"/>
<evidence type="ECO:0000313" key="2">
    <source>
        <dbReference type="EMBL" id="CDH49197.1"/>
    </source>
</evidence>
<evidence type="ECO:0000256" key="1">
    <source>
        <dbReference type="SAM" id="MobiDB-lite"/>
    </source>
</evidence>
<protein>
    <submittedName>
        <fullName evidence="2">Uncharacterized protein</fullName>
    </submittedName>
</protein>
<dbReference type="EMBL" id="CBTN010000003">
    <property type="protein sequence ID" value="CDH49197.1"/>
    <property type="molecule type" value="Genomic_DNA"/>
</dbReference>
<proteinExistence type="predicted"/>
<accession>A0A068RHS3</accession>
<organism evidence="2 3">
    <name type="scientific">Lichtheimia corymbifera JMRC:FSU:9682</name>
    <dbReference type="NCBI Taxonomy" id="1263082"/>
    <lineage>
        <taxon>Eukaryota</taxon>
        <taxon>Fungi</taxon>
        <taxon>Fungi incertae sedis</taxon>
        <taxon>Mucoromycota</taxon>
        <taxon>Mucoromycotina</taxon>
        <taxon>Mucoromycetes</taxon>
        <taxon>Mucorales</taxon>
        <taxon>Lichtheimiaceae</taxon>
        <taxon>Lichtheimia</taxon>
    </lineage>
</organism>
<feature type="compositionally biased region" description="Low complexity" evidence="1">
    <location>
        <begin position="50"/>
        <end position="61"/>
    </location>
</feature>
<reference evidence="2" key="1">
    <citation type="submission" date="2013-08" db="EMBL/GenBank/DDBJ databases">
        <title>Gene expansion shapes genome architecture in the human pathogen Lichtheimia corymbifera: an evolutionary genomics analysis in the ancient terrestrial Mucorales (Mucoromycotina).</title>
        <authorList>
            <person name="Schwartze V.U."/>
            <person name="Winter S."/>
            <person name="Shelest E."/>
            <person name="Marcet-Houben M."/>
            <person name="Horn F."/>
            <person name="Wehner S."/>
            <person name="Hoffmann K."/>
            <person name="Riege K."/>
            <person name="Sammeth M."/>
            <person name="Nowrousian M."/>
            <person name="Valiante V."/>
            <person name="Linde J."/>
            <person name="Jacobsen I.D."/>
            <person name="Marz M."/>
            <person name="Brakhage A.A."/>
            <person name="Gabaldon T."/>
            <person name="Bocker S."/>
            <person name="Voigt K."/>
        </authorList>
    </citation>
    <scope>NUCLEOTIDE SEQUENCE [LARGE SCALE GENOMIC DNA]</scope>
    <source>
        <strain evidence="2">FSU 9682</strain>
    </source>
</reference>
<keyword evidence="3" id="KW-1185">Reference proteome</keyword>
<dbReference type="Proteomes" id="UP000027586">
    <property type="component" value="Unassembled WGS sequence"/>
</dbReference>
<sequence>MDNSTTHDHNANAPDAVHEDKNTVDKGDDHPTDGSFDEEEEDRGTLDQPSSSSTTATTAATEDNKAVDDDDFGDFGDNNDEFGDFDDFQSTEDFDDFQSMDDGFGPIEQQEDNDADMNAPPQPATPPKPTEAEESEYWIQHNIQQRSQPIWIISLSTFGPLMTMKTTSNNNKET</sequence>